<feature type="domain" description="Alginate lyase" evidence="6">
    <location>
        <begin position="87"/>
        <end position="293"/>
    </location>
</feature>
<evidence type="ECO:0000256" key="4">
    <source>
        <dbReference type="ARBA" id="ARBA00023239"/>
    </source>
</evidence>
<reference evidence="8 9" key="1">
    <citation type="submission" date="2017-02" db="EMBL/GenBank/DDBJ databases">
        <authorList>
            <person name="Peterson S.W."/>
        </authorList>
    </citation>
    <scope>NUCLEOTIDE SEQUENCE [LARGE SCALE GENOMIC DNA]</scope>
    <source>
        <strain evidence="8 9">DSM 22335</strain>
    </source>
</reference>
<dbReference type="OrthoDB" id="9772435at2"/>
<dbReference type="InterPro" id="IPR008929">
    <property type="entry name" value="Chondroitin_lyas"/>
</dbReference>
<evidence type="ECO:0000256" key="5">
    <source>
        <dbReference type="SAM" id="SignalP"/>
    </source>
</evidence>
<keyword evidence="4 8" id="KW-0456">Lyase</keyword>
<feature type="domain" description="Heparinase II/III-like C-terminal" evidence="7">
    <location>
        <begin position="373"/>
        <end position="589"/>
    </location>
</feature>
<name>A0A1T4PA87_9BACT</name>
<keyword evidence="9" id="KW-1185">Reference proteome</keyword>
<dbReference type="SUPFAM" id="SSF48230">
    <property type="entry name" value="Chondroitin AC/alginate lyase"/>
    <property type="match status" value="1"/>
</dbReference>
<evidence type="ECO:0000259" key="7">
    <source>
        <dbReference type="Pfam" id="PF07940"/>
    </source>
</evidence>
<dbReference type="Gene3D" id="2.70.98.70">
    <property type="match status" value="1"/>
</dbReference>
<keyword evidence="2 5" id="KW-0732">Signal</keyword>
<dbReference type="GO" id="GO:0042597">
    <property type="term" value="C:periplasmic space"/>
    <property type="evidence" value="ECO:0007669"/>
    <property type="project" value="UniProtKB-SubCell"/>
</dbReference>
<comment type="subcellular location">
    <subcellularLocation>
        <location evidence="1">Periplasm</location>
    </subcellularLocation>
</comment>
<dbReference type="Pfam" id="PF07940">
    <property type="entry name" value="Hepar_II_III_C"/>
    <property type="match status" value="1"/>
</dbReference>
<evidence type="ECO:0000256" key="1">
    <source>
        <dbReference type="ARBA" id="ARBA00004418"/>
    </source>
</evidence>
<evidence type="ECO:0000256" key="2">
    <source>
        <dbReference type="ARBA" id="ARBA00022729"/>
    </source>
</evidence>
<dbReference type="RefSeq" id="WP_078831547.1">
    <property type="nucleotide sequence ID" value="NZ_FUWH01000005.1"/>
</dbReference>
<protein>
    <submittedName>
        <fullName evidence="8">Alginate lyase</fullName>
    </submittedName>
</protein>
<proteinExistence type="predicted"/>
<gene>
    <name evidence="8" type="ORF">SAMN04488132_105228</name>
</gene>
<dbReference type="AlphaFoldDB" id="A0A1T4PA87"/>
<evidence type="ECO:0000313" key="8">
    <source>
        <dbReference type="EMBL" id="SJZ88247.1"/>
    </source>
</evidence>
<feature type="chain" id="PRO_5012843343" evidence="5">
    <location>
        <begin position="20"/>
        <end position="705"/>
    </location>
</feature>
<dbReference type="InterPro" id="IPR008397">
    <property type="entry name" value="Alginate_lyase_dom"/>
</dbReference>
<dbReference type="GO" id="GO:0016829">
    <property type="term" value="F:lyase activity"/>
    <property type="evidence" value="ECO:0007669"/>
    <property type="project" value="UniProtKB-KW"/>
</dbReference>
<dbReference type="Pfam" id="PF05426">
    <property type="entry name" value="Alginate_lyase"/>
    <property type="match status" value="1"/>
</dbReference>
<dbReference type="EMBL" id="FUWH01000005">
    <property type="protein sequence ID" value="SJZ88247.1"/>
    <property type="molecule type" value="Genomic_DNA"/>
</dbReference>
<dbReference type="Gene3D" id="1.50.10.100">
    <property type="entry name" value="Chondroitin AC/alginate lyase"/>
    <property type="match status" value="1"/>
</dbReference>
<dbReference type="Proteomes" id="UP000190888">
    <property type="component" value="Unassembled WGS sequence"/>
</dbReference>
<dbReference type="PANTHER" id="PTHR39210:SF1">
    <property type="entry name" value="HEPARIN-SULFATE LYASE"/>
    <property type="match status" value="1"/>
</dbReference>
<dbReference type="PANTHER" id="PTHR39210">
    <property type="entry name" value="HEPARIN-SULFATE LYASE"/>
    <property type="match status" value="1"/>
</dbReference>
<dbReference type="InterPro" id="IPR012480">
    <property type="entry name" value="Hepar_II_III_C"/>
</dbReference>
<evidence type="ECO:0000313" key="9">
    <source>
        <dbReference type="Proteomes" id="UP000190888"/>
    </source>
</evidence>
<organism evidence="8 9">
    <name type="scientific">Sediminibacterium ginsengisoli</name>
    <dbReference type="NCBI Taxonomy" id="413434"/>
    <lineage>
        <taxon>Bacteria</taxon>
        <taxon>Pseudomonadati</taxon>
        <taxon>Bacteroidota</taxon>
        <taxon>Chitinophagia</taxon>
        <taxon>Chitinophagales</taxon>
        <taxon>Chitinophagaceae</taxon>
        <taxon>Sediminibacterium</taxon>
    </lineage>
</organism>
<keyword evidence="3" id="KW-0574">Periplasm</keyword>
<feature type="signal peptide" evidence="5">
    <location>
        <begin position="1"/>
        <end position="19"/>
    </location>
</feature>
<evidence type="ECO:0000259" key="6">
    <source>
        <dbReference type="Pfam" id="PF05426"/>
    </source>
</evidence>
<evidence type="ECO:0000256" key="3">
    <source>
        <dbReference type="ARBA" id="ARBA00022764"/>
    </source>
</evidence>
<sequence>MKKIVFLIMGGLCSVIAFAQHPSLMLTRKGVSEIRAGIDKYPLLASSFREVKADADKALLNPIVVPVPADGGGGVTHEQHKKNYQYVLACGTAYQITGEKKYADYVKDMLLKYAAEYKRWPRHPKRRQEPGGKIFWQNLNDAVWGVYMIQGYDCVYDALSAADRNKIETDLFAEMVNEMSVVNSKVFNLIHNHATWNVAAVGMAGYVCGRKEWVDLALRGTAKDGKTGFLAQLDQLFSPDGYYTEGPYYQRYAILPFMVFAKAIRQYQPELNIYDYRNGVLKKAVNTSLQCTYTNKAFFPLNDAMKDKTYESEELVYAVDIAYSDFGSGNELLDIARQQNRVIVSDAGLKVAKAVAADLATPFVYTPMWISDGSNGKEGGIGILRSGSNKDQTCVVMKAASQGMGHGHFDRLNVLFYDNNTEVLNDYGAVRFLNVETKNGGGYTKENDAWGKATVAHNTLVVDRQNQFGGKMDEASKFSPQLVYFNAGKTLQVVSAVEEHAYKGVKLLRTAVLFKPDGAAGALLLDIFKATSSDKHRYDLPFWYTGHITNINFAYRANATQLLPLGDKDGYQHIWLNAEGKPGIANGAVTFLNNNKFYTTTFLSDTSLKVNFITCGANDPEFNLRSEKAYMLSAEATDRSFVSITEPHGKTNPVAEFTTGFMPAARNIRMLTDTPDSTVFSFEYNKRLYTVTIRYNSKDEFITIK</sequence>
<dbReference type="STRING" id="413434.SAMN04488132_105228"/>
<accession>A0A1T4PA87</accession>